<dbReference type="InterPro" id="IPR003213">
    <property type="entry name" value="Cyt_c_oxidase_su6B"/>
</dbReference>
<dbReference type="InterPro" id="IPR048280">
    <property type="entry name" value="COX6B-like"/>
</dbReference>
<dbReference type="Gene3D" id="1.10.10.140">
    <property type="entry name" value="Cytochrome c oxidase, subunit VIb"/>
    <property type="match status" value="1"/>
</dbReference>
<evidence type="ECO:0000256" key="5">
    <source>
        <dbReference type="ARBA" id="ARBA00042114"/>
    </source>
</evidence>
<keyword evidence="2" id="KW-0496">Mitochondrion</keyword>
<dbReference type="CDD" id="cd00926">
    <property type="entry name" value="Cyt_c_Oxidase_VIb"/>
    <property type="match status" value="1"/>
</dbReference>
<evidence type="ECO:0000256" key="6">
    <source>
        <dbReference type="SAM" id="MobiDB-lite"/>
    </source>
</evidence>
<sequence>MAGPKASRSAWPLSTSSVAKSGGLRDNQASAVAASLISRNSGLVGVRGLSGLDVLCDLGNVPEVGLPGTETVLPDRRSRMESRPCVSICRSIPRLIARYQGTVADQTLPSQRSFFLSPSTEVAHLAFQRLSRNRSSRLLKTGEWRVGYINRPFAFRNFKVGMSWCVDALPYLLVVPCDTSNSILAIMGVSIVGILVRRNSASVLRRLLHRRLQIVERKRKGRKSYQQQFIRGTNYKSRKHRILPLSRGKESKGHWLKGAASTLAMVYRSPGDAGGAELPGLPREERLNHSLRAPHNFDGSRFRGTEEEREADSFGRSGQEGDDFEEPPFRNRLGPRSRSRGEDGRFSNGPRPYGNRRPSNERDFDRPKYNRSSRNREERMNDYYDENPRQMYRRENLGQDDEDEGKSRSRFKDREDNFSRSRDRGEGSMRFRESEEGFIRSKEREDNYPRSRSRQRFSQSRERGDGFSRPRERRSRDGPDSPRHPDKPGYHGSSRFSNEAGSSGEGRFMEGARFRGTHRPYMKGVKDWEYLLDRELDAVVSTPVIPIGLPIIPPPPPILNTFQNDGSFLEMFKKMHEPKEEPDLAVAETSQSNVPEAVVKKPVTSIVGKRRGGRVLPTGMVKKVRKGGEEPDKPTNAWSLYMAEVRKYKELSCEEEGKTRPLVKFDLDKMNLGEGLNDVSYLPLAFGRCAHQPASPTPLKLLAGYGLDSPSPPKYKRGELRPPNIFVLESLDMPIVAKMAGKKPEDNEPEIVIETAPFDPRFPNMNQTKYCYQSYLDWHRCTRLKGEDYSPCQYFKKCYQSLCPIAWVENWDTQIAENRFPGKILCSKEERYGTPVSSFTKKSREFSLKKDNTFRINPDKARKGRRLAIDLA</sequence>
<feature type="region of interest" description="Disordered" evidence="6">
    <location>
        <begin position="288"/>
        <end position="508"/>
    </location>
</feature>
<dbReference type="SUPFAM" id="SSF47694">
    <property type="entry name" value="Cytochrome c oxidase subunit h"/>
    <property type="match status" value="1"/>
</dbReference>
<accession>A0A7R8Z672</accession>
<dbReference type="GO" id="GO:0045277">
    <property type="term" value="C:respiratory chain complex IV"/>
    <property type="evidence" value="ECO:0007669"/>
    <property type="project" value="InterPro"/>
</dbReference>
<evidence type="ECO:0000256" key="4">
    <source>
        <dbReference type="ARBA" id="ARBA00040060"/>
    </source>
</evidence>
<keyword evidence="3" id="KW-1015">Disulfide bond</keyword>
<feature type="compositionally biased region" description="Basic and acidic residues" evidence="6">
    <location>
        <begin position="405"/>
        <end position="449"/>
    </location>
</feature>
<feature type="compositionally biased region" description="Basic and acidic residues" evidence="6">
    <location>
        <begin position="459"/>
        <end position="489"/>
    </location>
</feature>
<name>A0A7R8Z672_TIMDO</name>
<dbReference type="PROSITE" id="PS51808">
    <property type="entry name" value="CHCH"/>
    <property type="match status" value="1"/>
</dbReference>
<comment type="subcellular location">
    <subcellularLocation>
        <location evidence="1">Mitochondrion</location>
    </subcellularLocation>
</comment>
<evidence type="ECO:0000313" key="7">
    <source>
        <dbReference type="EMBL" id="CAD7197639.1"/>
    </source>
</evidence>
<evidence type="ECO:0000256" key="3">
    <source>
        <dbReference type="ARBA" id="ARBA00023157"/>
    </source>
</evidence>
<dbReference type="Pfam" id="PF02297">
    <property type="entry name" value="COX6B"/>
    <property type="match status" value="1"/>
</dbReference>
<feature type="compositionally biased region" description="Basic and acidic residues" evidence="6">
    <location>
        <begin position="358"/>
        <end position="397"/>
    </location>
</feature>
<dbReference type="GO" id="GO:0005739">
    <property type="term" value="C:mitochondrion"/>
    <property type="evidence" value="ECO:0007669"/>
    <property type="project" value="UniProtKB-SubCell"/>
</dbReference>
<dbReference type="FunFam" id="1.10.10.140:FF:000001">
    <property type="entry name" value="Cytochrome c oxidase subunit 6B1"/>
    <property type="match status" value="1"/>
</dbReference>
<dbReference type="EMBL" id="OA565749">
    <property type="protein sequence ID" value="CAD7197639.1"/>
    <property type="molecule type" value="Genomic_DNA"/>
</dbReference>
<reference evidence="7" key="1">
    <citation type="submission" date="2020-11" db="EMBL/GenBank/DDBJ databases">
        <authorList>
            <person name="Tran Van P."/>
        </authorList>
    </citation>
    <scope>NUCLEOTIDE SEQUENCE</scope>
</reference>
<protein>
    <recommendedName>
        <fullName evidence="4">Cytochrome c oxidase subunit 6B1</fullName>
    </recommendedName>
    <alternativeName>
        <fullName evidence="5">Cytochrome c oxidase subunit VIb isoform 1</fullName>
    </alternativeName>
</protein>
<dbReference type="InterPro" id="IPR036549">
    <property type="entry name" value="CX6/COA6-like_sf"/>
</dbReference>
<evidence type="ECO:0000256" key="2">
    <source>
        <dbReference type="ARBA" id="ARBA00023128"/>
    </source>
</evidence>
<gene>
    <name evidence="7" type="ORF">TDIB3V08_LOCUS3941</name>
</gene>
<dbReference type="AlphaFoldDB" id="A0A7R8Z672"/>
<evidence type="ECO:0000256" key="1">
    <source>
        <dbReference type="ARBA" id="ARBA00004173"/>
    </source>
</evidence>
<organism evidence="7">
    <name type="scientific">Timema douglasi</name>
    <name type="common">Walking stick</name>
    <dbReference type="NCBI Taxonomy" id="61478"/>
    <lineage>
        <taxon>Eukaryota</taxon>
        <taxon>Metazoa</taxon>
        <taxon>Ecdysozoa</taxon>
        <taxon>Arthropoda</taxon>
        <taxon>Hexapoda</taxon>
        <taxon>Insecta</taxon>
        <taxon>Pterygota</taxon>
        <taxon>Neoptera</taxon>
        <taxon>Polyneoptera</taxon>
        <taxon>Phasmatodea</taxon>
        <taxon>Timematodea</taxon>
        <taxon>Timematoidea</taxon>
        <taxon>Timematidae</taxon>
        <taxon>Timema</taxon>
    </lineage>
</organism>
<dbReference type="PANTHER" id="PTHR11387">
    <property type="entry name" value="CYTOCHROME C OXIDASE SUBUNIT 6B"/>
    <property type="match status" value="1"/>
</dbReference>
<proteinExistence type="predicted"/>